<dbReference type="PROSITE" id="PS50005">
    <property type="entry name" value="TPR"/>
    <property type="match status" value="2"/>
</dbReference>
<evidence type="ECO:0000256" key="1">
    <source>
        <dbReference type="ARBA" id="ARBA00022737"/>
    </source>
</evidence>
<dbReference type="InterPro" id="IPR051012">
    <property type="entry name" value="CellSynth/LPSAsmb/PSIAsmb"/>
</dbReference>
<dbReference type="EMBL" id="SLWY01000004">
    <property type="protein sequence ID" value="TCO82678.1"/>
    <property type="molecule type" value="Genomic_DNA"/>
</dbReference>
<dbReference type="PANTHER" id="PTHR45586">
    <property type="entry name" value="TPR REPEAT-CONTAINING PROTEIN PA4667"/>
    <property type="match status" value="1"/>
</dbReference>
<dbReference type="Pfam" id="PF07721">
    <property type="entry name" value="TPR_4"/>
    <property type="match status" value="1"/>
</dbReference>
<dbReference type="Gene3D" id="1.25.40.10">
    <property type="entry name" value="Tetratricopeptide repeat domain"/>
    <property type="match status" value="5"/>
</dbReference>
<keyword evidence="2 3" id="KW-0802">TPR repeat</keyword>
<dbReference type="PANTHER" id="PTHR45586:SF1">
    <property type="entry name" value="LIPOPOLYSACCHARIDE ASSEMBLY PROTEIN B"/>
    <property type="match status" value="1"/>
</dbReference>
<dbReference type="Pfam" id="PF13432">
    <property type="entry name" value="TPR_16"/>
    <property type="match status" value="4"/>
</dbReference>
<feature type="chain" id="PRO_5020930550" evidence="4">
    <location>
        <begin position="25"/>
        <end position="938"/>
    </location>
</feature>
<feature type="repeat" description="TPR" evidence="3">
    <location>
        <begin position="377"/>
        <end position="410"/>
    </location>
</feature>
<dbReference type="InterPro" id="IPR011717">
    <property type="entry name" value="TPR-4"/>
</dbReference>
<keyword evidence="6" id="KW-1185">Reference proteome</keyword>
<feature type="repeat" description="TPR" evidence="3">
    <location>
        <begin position="655"/>
        <end position="688"/>
    </location>
</feature>
<dbReference type="OrthoDB" id="5959200at2"/>
<protein>
    <submittedName>
        <fullName evidence="5">Putative PEP-CTERM system TPR-repeat lipoprotein</fullName>
    </submittedName>
</protein>
<proteinExistence type="predicted"/>
<evidence type="ECO:0000256" key="2">
    <source>
        <dbReference type="ARBA" id="ARBA00022803"/>
    </source>
</evidence>
<dbReference type="AlphaFoldDB" id="A0A4R2LSE6"/>
<evidence type="ECO:0000313" key="6">
    <source>
        <dbReference type="Proteomes" id="UP000295765"/>
    </source>
</evidence>
<dbReference type="InterPro" id="IPR019734">
    <property type="entry name" value="TPR_rpt"/>
</dbReference>
<dbReference type="SUPFAM" id="SSF48452">
    <property type="entry name" value="TPR-like"/>
    <property type="match status" value="5"/>
</dbReference>
<reference evidence="5 6" key="1">
    <citation type="submission" date="2019-03" db="EMBL/GenBank/DDBJ databases">
        <title>Genomic Encyclopedia of Type Strains, Phase IV (KMG-IV): sequencing the most valuable type-strain genomes for metagenomic binning, comparative biology and taxonomic classification.</title>
        <authorList>
            <person name="Goeker M."/>
        </authorList>
    </citation>
    <scope>NUCLEOTIDE SEQUENCE [LARGE SCALE GENOMIC DNA]</scope>
    <source>
        <strain evidence="5 6">DSM 25287</strain>
    </source>
</reference>
<keyword evidence="4" id="KW-0732">Signal</keyword>
<evidence type="ECO:0000313" key="5">
    <source>
        <dbReference type="EMBL" id="TCO82678.1"/>
    </source>
</evidence>
<dbReference type="Proteomes" id="UP000295765">
    <property type="component" value="Unassembled WGS sequence"/>
</dbReference>
<feature type="signal peptide" evidence="4">
    <location>
        <begin position="1"/>
        <end position="24"/>
    </location>
</feature>
<keyword evidence="1" id="KW-0677">Repeat</keyword>
<evidence type="ECO:0000256" key="4">
    <source>
        <dbReference type="SAM" id="SignalP"/>
    </source>
</evidence>
<dbReference type="Pfam" id="PF14559">
    <property type="entry name" value="TPR_19"/>
    <property type="match status" value="3"/>
</dbReference>
<dbReference type="InterPro" id="IPR014266">
    <property type="entry name" value="PEP-CTERM_TPR_PrsT"/>
</dbReference>
<dbReference type="InterPro" id="IPR011990">
    <property type="entry name" value="TPR-like_helical_dom_sf"/>
</dbReference>
<dbReference type="RefSeq" id="WP_132539158.1">
    <property type="nucleotide sequence ID" value="NZ_SLWY01000004.1"/>
</dbReference>
<keyword evidence="5" id="KW-0449">Lipoprotein</keyword>
<dbReference type="SMART" id="SM00028">
    <property type="entry name" value="TPR"/>
    <property type="match status" value="16"/>
</dbReference>
<accession>A0A4R2LSE6</accession>
<organism evidence="5 6">
    <name type="scientific">Plasticicumulans lactativorans</name>
    <dbReference type="NCBI Taxonomy" id="1133106"/>
    <lineage>
        <taxon>Bacteria</taxon>
        <taxon>Pseudomonadati</taxon>
        <taxon>Pseudomonadota</taxon>
        <taxon>Gammaproteobacteria</taxon>
        <taxon>Candidatus Competibacteraceae</taxon>
        <taxon>Plasticicumulans</taxon>
    </lineage>
</organism>
<name>A0A4R2LSE6_9GAMM</name>
<evidence type="ECO:0000256" key="3">
    <source>
        <dbReference type="PROSITE-ProRule" id="PRU00339"/>
    </source>
</evidence>
<dbReference type="GO" id="GO:0042802">
    <property type="term" value="F:identical protein binding"/>
    <property type="evidence" value="ECO:0007669"/>
    <property type="project" value="InterPro"/>
</dbReference>
<gene>
    <name evidence="5" type="ORF">EV699_10470</name>
</gene>
<sequence length="938" mass="100615">MNSPRLVVLAFALMLLSASGVARGAATEIDAIYADAVARFAVDDFDGALIQVKNVLQQQPDHAGANVLIGRIYMATGRQSLAEAAFSAARKLGAAPAEIEPYRAAGFLQQGQYRRLIDQVPVAGLTGEALAKVLAARGQAYLALGKFADAERSFAGAIEQADALPDGHTGMASLRLGLGDLAGAEREAEAALQRGQRDVAAWIAWATVQQALGAQEQALQGYDYVLALDARNLPARLARLEILLQLGRLDDMRKDFDALASTDPLDPRGMLLKAQWLARRGEADAAKTQLTEAANVLKAIPDEVLAQIPQFLLVSGAVHYALGELGHAREDLTRYVDRVPGHVGARQMLATILMRQGQPEQALAMLEPVRAQAAGDARFLAQLGAAYMALGRQAQAIQVLEEAAKLDAGAPDVVDRLAEARFRGGQQGQAMQDLADTFEQHPDRQTSGLMLAIMQMRTGKLKEAVATTSRLVEAAPDDVVLLNFKARAQAADGDLDGAYATLEHAVAVDPRQLPLQMNLARLDVRRGQVDKAIERLDAQIKAHPDNMALLEEAGALYAKVNRPDAAQVVWEYARRLDDRALQPRLALVEIYLRTRQPDKALALANETAAVAAASPTDARNPAVFAALGMAQLAAGLPAQARGSFRRLLGVVPETPAAYLRVARYQMLARDYPEAADTLERALRMDPRNTDVLVAATETYLAAGKLTEAEARARRLHAAGATPVSYGLLGEVLQRQGKATEAAELYTAGFRQFPRPALVAGAYRSLASAGRLDAAVALLQEWITAHPDDDPGITLLAEGFLRQGNWQVAAGTYEHLLAKRPDAVLLLNNLALAYLHLSDPRARDAAQRAAALAPDNGAVLDTLGWVLTQQGDAALGLPYLRTAQTRLPDNPEVSYHLGIALHRQGQVDEARQHLARAVASGKPFPGVEDARQVLGTLKP</sequence>
<dbReference type="NCBIfam" id="TIGR02917">
    <property type="entry name" value="PEP_TPR_lipo"/>
    <property type="match status" value="1"/>
</dbReference>
<comment type="caution">
    <text evidence="5">The sequence shown here is derived from an EMBL/GenBank/DDBJ whole genome shotgun (WGS) entry which is preliminary data.</text>
</comment>